<keyword evidence="3" id="KW-1185">Reference proteome</keyword>
<evidence type="ECO:0000313" key="2">
    <source>
        <dbReference type="EMBL" id="KAG8076349.1"/>
    </source>
</evidence>
<reference evidence="2" key="2">
    <citation type="submission" date="2021-02" db="EMBL/GenBank/DDBJ databases">
        <authorList>
            <person name="Kimball J.A."/>
            <person name="Haas M.W."/>
            <person name="Macchietto M."/>
            <person name="Kono T."/>
            <person name="Duquette J."/>
            <person name="Shao M."/>
        </authorList>
    </citation>
    <scope>NUCLEOTIDE SEQUENCE</scope>
    <source>
        <tissue evidence="2">Fresh leaf tissue</tissue>
    </source>
</reference>
<accession>A0A8J5T1F4</accession>
<proteinExistence type="predicted"/>
<name>A0A8J5T1F4_ZIZPA</name>
<dbReference type="AlphaFoldDB" id="A0A8J5T1F4"/>
<evidence type="ECO:0000256" key="1">
    <source>
        <dbReference type="SAM" id="MobiDB-lite"/>
    </source>
</evidence>
<feature type="compositionally biased region" description="Basic residues" evidence="1">
    <location>
        <begin position="177"/>
        <end position="188"/>
    </location>
</feature>
<gene>
    <name evidence="2" type="ORF">GUJ93_ZPchr0006g44491</name>
</gene>
<dbReference type="Proteomes" id="UP000729402">
    <property type="component" value="Unassembled WGS sequence"/>
</dbReference>
<protein>
    <submittedName>
        <fullName evidence="2">Uncharacterized protein</fullName>
    </submittedName>
</protein>
<evidence type="ECO:0000313" key="3">
    <source>
        <dbReference type="Proteomes" id="UP000729402"/>
    </source>
</evidence>
<feature type="region of interest" description="Disordered" evidence="1">
    <location>
        <begin position="199"/>
        <end position="218"/>
    </location>
</feature>
<sequence>MSTGVTPTARALAACASPSHALRSIDRSRRTRGAHRPPYRRVARLDRLPASLTDRVDHMAPSERSLRARHACVRHESHTPTAAHLVVAPPARGADPSVRPSVCCLTPKRARGHATACMRRDGPGGRGHGLRLRPSASRPPAHAAPLLSSRRPSSRTRSLDTAGKEYSNERRKPINAGRRRYVRAHAPSRGRAYTYERRCMSACPAGDRRRGPARSRAN</sequence>
<organism evidence="2 3">
    <name type="scientific">Zizania palustris</name>
    <name type="common">Northern wild rice</name>
    <dbReference type="NCBI Taxonomy" id="103762"/>
    <lineage>
        <taxon>Eukaryota</taxon>
        <taxon>Viridiplantae</taxon>
        <taxon>Streptophyta</taxon>
        <taxon>Embryophyta</taxon>
        <taxon>Tracheophyta</taxon>
        <taxon>Spermatophyta</taxon>
        <taxon>Magnoliopsida</taxon>
        <taxon>Liliopsida</taxon>
        <taxon>Poales</taxon>
        <taxon>Poaceae</taxon>
        <taxon>BOP clade</taxon>
        <taxon>Oryzoideae</taxon>
        <taxon>Oryzeae</taxon>
        <taxon>Zizaniinae</taxon>
        <taxon>Zizania</taxon>
    </lineage>
</organism>
<reference evidence="2" key="1">
    <citation type="journal article" date="2021" name="bioRxiv">
        <title>Whole Genome Assembly and Annotation of Northern Wild Rice, Zizania palustris L., Supports a Whole Genome Duplication in the Zizania Genus.</title>
        <authorList>
            <person name="Haas M."/>
            <person name="Kono T."/>
            <person name="Macchietto M."/>
            <person name="Millas R."/>
            <person name="McGilp L."/>
            <person name="Shao M."/>
            <person name="Duquette J."/>
            <person name="Hirsch C.N."/>
            <person name="Kimball J."/>
        </authorList>
    </citation>
    <scope>NUCLEOTIDE SEQUENCE</scope>
    <source>
        <tissue evidence="2">Fresh leaf tissue</tissue>
    </source>
</reference>
<comment type="caution">
    <text evidence="2">The sequence shown here is derived from an EMBL/GenBank/DDBJ whole genome shotgun (WGS) entry which is preliminary data.</text>
</comment>
<feature type="compositionally biased region" description="Basic and acidic residues" evidence="1">
    <location>
        <begin position="162"/>
        <end position="172"/>
    </location>
</feature>
<feature type="region of interest" description="Disordered" evidence="1">
    <location>
        <begin position="113"/>
        <end position="189"/>
    </location>
</feature>
<feature type="compositionally biased region" description="Low complexity" evidence="1">
    <location>
        <begin position="132"/>
        <end position="151"/>
    </location>
</feature>
<dbReference type="EMBL" id="JAAALK010000283">
    <property type="protein sequence ID" value="KAG8076349.1"/>
    <property type="molecule type" value="Genomic_DNA"/>
</dbReference>